<name>G7Y4M8_CLOSI</name>
<reference evidence="1" key="1">
    <citation type="journal article" date="2011" name="Genome Biol.">
        <title>The draft genome of the carcinogenic human liver fluke Clonorchis sinensis.</title>
        <authorList>
            <person name="Wang X."/>
            <person name="Chen W."/>
            <person name="Huang Y."/>
            <person name="Sun J."/>
            <person name="Men J."/>
            <person name="Liu H."/>
            <person name="Luo F."/>
            <person name="Guo L."/>
            <person name="Lv X."/>
            <person name="Deng C."/>
            <person name="Zhou C."/>
            <person name="Fan Y."/>
            <person name="Li X."/>
            <person name="Huang L."/>
            <person name="Hu Y."/>
            <person name="Liang C."/>
            <person name="Hu X."/>
            <person name="Xu J."/>
            <person name="Yu X."/>
        </authorList>
    </citation>
    <scope>NUCLEOTIDE SEQUENCE [LARGE SCALE GENOMIC DNA]</scope>
    <source>
        <strain evidence="1">Henan</strain>
    </source>
</reference>
<gene>
    <name evidence="1" type="ORF">CLF_100961</name>
</gene>
<reference key="2">
    <citation type="submission" date="2011-10" db="EMBL/GenBank/DDBJ databases">
        <title>The genome and transcriptome sequence of Clonorchis sinensis provide insights into the carcinogenic liver fluke.</title>
        <authorList>
            <person name="Wang X."/>
            <person name="Huang Y."/>
            <person name="Chen W."/>
            <person name="Liu H."/>
            <person name="Guo L."/>
            <person name="Chen Y."/>
            <person name="Luo F."/>
            <person name="Zhou W."/>
            <person name="Sun J."/>
            <person name="Mao Q."/>
            <person name="Liang P."/>
            <person name="Zhou C."/>
            <person name="Tian Y."/>
            <person name="Men J."/>
            <person name="Lv X."/>
            <person name="Huang L."/>
            <person name="Zhou J."/>
            <person name="Hu Y."/>
            <person name="Li R."/>
            <person name="Zhang F."/>
            <person name="Lei H."/>
            <person name="Li X."/>
            <person name="Hu X."/>
            <person name="Liang C."/>
            <person name="Xu J."/>
            <person name="Wu Z."/>
            <person name="Yu X."/>
        </authorList>
    </citation>
    <scope>NUCLEOTIDE SEQUENCE</scope>
    <source>
        <strain>Henan</strain>
    </source>
</reference>
<dbReference type="AlphaFoldDB" id="G7Y4M8"/>
<evidence type="ECO:0000313" key="1">
    <source>
        <dbReference type="EMBL" id="GAA47914.1"/>
    </source>
</evidence>
<dbReference type="GO" id="GO:0005524">
    <property type="term" value="F:ATP binding"/>
    <property type="evidence" value="ECO:0007669"/>
    <property type="project" value="UniProtKB-KW"/>
</dbReference>
<evidence type="ECO:0000313" key="2">
    <source>
        <dbReference type="Proteomes" id="UP000008909"/>
    </source>
</evidence>
<keyword evidence="2" id="KW-1185">Reference proteome</keyword>
<organism evidence="1 2">
    <name type="scientific">Clonorchis sinensis</name>
    <name type="common">Chinese liver fluke</name>
    <dbReference type="NCBI Taxonomy" id="79923"/>
    <lineage>
        <taxon>Eukaryota</taxon>
        <taxon>Metazoa</taxon>
        <taxon>Spiralia</taxon>
        <taxon>Lophotrochozoa</taxon>
        <taxon>Platyhelminthes</taxon>
        <taxon>Trematoda</taxon>
        <taxon>Digenea</taxon>
        <taxon>Opisthorchiida</taxon>
        <taxon>Opisthorchiata</taxon>
        <taxon>Opisthorchiidae</taxon>
        <taxon>Clonorchis</taxon>
    </lineage>
</organism>
<sequence>MKYTEGVPATLTESLIPGPALRTDDSVRLASVLRAASARHMAPTSSGTCKVRTNGLATERLADPDVRRTYQNRPLESIPKVPPSDANSHWDEIATCLRSAGNFACGTAPPDALKHWISDRTVALLKSRRNIPAGPEHNLVRRIIRRQVKASVKADREVWWTQKAREMEEAQKSGNARRVFQLIRATGPRKTPVRETIKDRNGVTISNKEERPMGRILRATIVMATSWHPSGTHR</sequence>
<proteinExistence type="predicted"/>
<dbReference type="EMBL" id="DF142860">
    <property type="protein sequence ID" value="GAA47914.1"/>
    <property type="molecule type" value="Genomic_DNA"/>
</dbReference>
<accession>G7Y4M8</accession>
<keyword evidence="1" id="KW-0067">ATP-binding</keyword>
<protein>
    <submittedName>
        <fullName evidence="1">ATP-binding cassette transporter</fullName>
    </submittedName>
</protein>
<dbReference type="Proteomes" id="UP000008909">
    <property type="component" value="Unassembled WGS sequence"/>
</dbReference>
<keyword evidence="1" id="KW-0547">Nucleotide-binding</keyword>